<dbReference type="InterPro" id="IPR010752">
    <property type="entry name" value="DUF1329"/>
</dbReference>
<dbReference type="HOGENOM" id="CLU_048734_0_0_6"/>
<organism evidence="2 3">
    <name type="scientific">Pseudohaliea rubra DSM 19751</name>
    <dbReference type="NCBI Taxonomy" id="1265313"/>
    <lineage>
        <taxon>Bacteria</taxon>
        <taxon>Pseudomonadati</taxon>
        <taxon>Pseudomonadota</taxon>
        <taxon>Gammaproteobacteria</taxon>
        <taxon>Cellvibrionales</taxon>
        <taxon>Halieaceae</taxon>
        <taxon>Pseudohaliea</taxon>
    </lineage>
</organism>
<dbReference type="PATRIC" id="fig|1265313.6.peg.1132"/>
<comment type="caution">
    <text evidence="2">The sequence shown here is derived from an EMBL/GenBank/DDBJ whole genome shotgun (WGS) entry which is preliminary data.</text>
</comment>
<evidence type="ECO:0008006" key="4">
    <source>
        <dbReference type="Google" id="ProtNLM"/>
    </source>
</evidence>
<dbReference type="Pfam" id="PF07044">
    <property type="entry name" value="DUF1329"/>
    <property type="match status" value="1"/>
</dbReference>
<dbReference type="CDD" id="cd16329">
    <property type="entry name" value="LolA_like"/>
    <property type="match status" value="1"/>
</dbReference>
<dbReference type="OrthoDB" id="178023at2"/>
<evidence type="ECO:0000313" key="2">
    <source>
        <dbReference type="EMBL" id="KGE04284.1"/>
    </source>
</evidence>
<protein>
    <recommendedName>
        <fullName evidence="4">Outer membrane lipoprotein-sorting protein</fullName>
    </recommendedName>
</protein>
<gene>
    <name evidence="2" type="ORF">HRUBRA_01148</name>
</gene>
<keyword evidence="1" id="KW-0732">Signal</keyword>
<dbReference type="AlphaFoldDB" id="A0A095X074"/>
<sequence>MQKRLIGIALTGFLAAGAGAALAALTPEELARLGGEELTPMGAERAGNGDGTIPPWSGGLRELPEGYVAGERLLDPYADDEVLFTITADNVDDYADRLTPGQRAMFERYPDSFRMPIYPTRRSARYPDSEFQRILDTAADVELVPGGNGLENYAGTIPFPIPDNGLEAIWNHITRYRNDNGLSRRYIQAPVQENGAFAPVLFEDETLPGARIAPEEYPNLLFVFLQRVLAPARLEGDVLLVHEFINQVKDPRAAWVYNAGQRRVRRAPNIAYDGPGTASDGLRTADDLDMYNGAPDRYDWELVGKREIYIPYNSYQLRRGDLKYKDIIKAGHMDPQYLRYELHRVWVVESRLKEGERHIYARRTFYIDEDSWQISLVDHYDGRGELWKFKEGHKIMHYQVAVPWLAAESLHDLISGRYVVIGLDNEEDGYQYSFDYDGDFNDFTPSALRRAGRR</sequence>
<reference evidence="2 3" key="1">
    <citation type="journal article" date="2014" name="Genome Announc.">
        <title>Genome Sequence of Gammaproteobacterial Pseudohaliea rubra Type Strain DSM 19751, Isolated from Coastal Seawater of the Mediterranean Sea.</title>
        <authorList>
            <person name="Spring S."/>
            <person name="Fiebig A."/>
            <person name="Riedel T."/>
            <person name="Goker M."/>
            <person name="Klenk H.P."/>
        </authorList>
    </citation>
    <scope>NUCLEOTIDE SEQUENCE [LARGE SCALE GENOMIC DNA]</scope>
    <source>
        <strain evidence="2 3">DSM 19751</strain>
    </source>
</reference>
<evidence type="ECO:0000256" key="1">
    <source>
        <dbReference type="SAM" id="SignalP"/>
    </source>
</evidence>
<dbReference type="STRING" id="1265313.HRUBRA_01148"/>
<dbReference type="RefSeq" id="WP_035515309.1">
    <property type="nucleotide sequence ID" value="NZ_KN234754.1"/>
</dbReference>
<dbReference type="eggNOG" id="ENOG502Z7HQ">
    <property type="taxonomic scope" value="Bacteria"/>
</dbReference>
<dbReference type="Proteomes" id="UP000029640">
    <property type="component" value="Unassembled WGS sequence"/>
</dbReference>
<accession>A0A095X074</accession>
<dbReference type="EMBL" id="AUVB01000031">
    <property type="protein sequence ID" value="KGE04284.1"/>
    <property type="molecule type" value="Genomic_DNA"/>
</dbReference>
<proteinExistence type="predicted"/>
<keyword evidence="3" id="KW-1185">Reference proteome</keyword>
<feature type="signal peptide" evidence="1">
    <location>
        <begin position="1"/>
        <end position="23"/>
    </location>
</feature>
<dbReference type="Gene3D" id="2.50.20.10">
    <property type="entry name" value="Lipoprotein localisation LolA/LolB/LppX"/>
    <property type="match status" value="1"/>
</dbReference>
<evidence type="ECO:0000313" key="3">
    <source>
        <dbReference type="Proteomes" id="UP000029640"/>
    </source>
</evidence>
<name>A0A095X074_9GAMM</name>
<feature type="chain" id="PRO_5001913816" description="Outer membrane lipoprotein-sorting protein" evidence="1">
    <location>
        <begin position="24"/>
        <end position="454"/>
    </location>
</feature>